<accession>A0A250VV94</accession>
<feature type="domain" description="HTH marR-type" evidence="1">
    <location>
        <begin position="17"/>
        <end position="147"/>
    </location>
</feature>
<gene>
    <name evidence="2" type="ORF">SO3561_09759</name>
</gene>
<dbReference type="InterPro" id="IPR000835">
    <property type="entry name" value="HTH_MarR-typ"/>
</dbReference>
<dbReference type="STRING" id="1963.AQJ27_39705"/>
<dbReference type="SUPFAM" id="SSF46785">
    <property type="entry name" value="Winged helix' DNA-binding domain"/>
    <property type="match status" value="1"/>
</dbReference>
<dbReference type="PANTHER" id="PTHR33164">
    <property type="entry name" value="TRANSCRIPTIONAL REGULATOR, MARR FAMILY"/>
    <property type="match status" value="1"/>
</dbReference>
<dbReference type="PANTHER" id="PTHR33164:SF43">
    <property type="entry name" value="HTH-TYPE TRANSCRIPTIONAL REPRESSOR YETL"/>
    <property type="match status" value="1"/>
</dbReference>
<dbReference type="AlphaFoldDB" id="A0A250VV94"/>
<keyword evidence="3" id="KW-1185">Reference proteome</keyword>
<dbReference type="EMBL" id="BDQI01000047">
    <property type="protein sequence ID" value="GAX58188.1"/>
    <property type="molecule type" value="Genomic_DNA"/>
</dbReference>
<reference evidence="3" key="1">
    <citation type="submission" date="2017-05" db="EMBL/GenBank/DDBJ databases">
        <title>Streptomyces olivochromogenes NBRC 3561 whole genome shotgun sequence.</title>
        <authorList>
            <person name="Dohra H."/>
            <person name="Kodani S."/>
        </authorList>
    </citation>
    <scope>NUCLEOTIDE SEQUENCE [LARGE SCALE GENOMIC DNA]</scope>
    <source>
        <strain evidence="3">NBRC 3561</strain>
    </source>
</reference>
<dbReference type="GO" id="GO:0006950">
    <property type="term" value="P:response to stress"/>
    <property type="evidence" value="ECO:0007669"/>
    <property type="project" value="TreeGrafter"/>
</dbReference>
<sequence length="159" mass="17432">MYPEPVTIGARYDGVLADGMAHQLRRASQAVNASWQLRSSDLTPAQFAVLQVLDERESLDQKTLGALAAVDRSTLTPLLDRLLARGLITKSTDPGNRRRQLIALTPAGHERAALGRRQAQETSRWIEDLLGPERLATLTLLLKELGDAGRDQQPGSNRS</sequence>
<dbReference type="SMART" id="SM00347">
    <property type="entry name" value="HTH_MARR"/>
    <property type="match status" value="1"/>
</dbReference>
<dbReference type="InterPro" id="IPR039422">
    <property type="entry name" value="MarR/SlyA-like"/>
</dbReference>
<dbReference type="InterPro" id="IPR036388">
    <property type="entry name" value="WH-like_DNA-bd_sf"/>
</dbReference>
<dbReference type="Gene3D" id="1.10.10.10">
    <property type="entry name" value="Winged helix-like DNA-binding domain superfamily/Winged helix DNA-binding domain"/>
    <property type="match status" value="1"/>
</dbReference>
<name>A0A250VV94_STROL</name>
<evidence type="ECO:0000313" key="2">
    <source>
        <dbReference type="EMBL" id="GAX58188.1"/>
    </source>
</evidence>
<dbReference type="InterPro" id="IPR036390">
    <property type="entry name" value="WH_DNA-bd_sf"/>
</dbReference>
<comment type="caution">
    <text evidence="2">The sequence shown here is derived from an EMBL/GenBank/DDBJ whole genome shotgun (WGS) entry which is preliminary data.</text>
</comment>
<dbReference type="PROSITE" id="PS50995">
    <property type="entry name" value="HTH_MARR_2"/>
    <property type="match status" value="1"/>
</dbReference>
<organism evidence="2 3">
    <name type="scientific">Streptomyces olivochromogenes</name>
    <dbReference type="NCBI Taxonomy" id="1963"/>
    <lineage>
        <taxon>Bacteria</taxon>
        <taxon>Bacillati</taxon>
        <taxon>Actinomycetota</taxon>
        <taxon>Actinomycetes</taxon>
        <taxon>Kitasatosporales</taxon>
        <taxon>Streptomycetaceae</taxon>
        <taxon>Streptomyces</taxon>
    </lineage>
</organism>
<dbReference type="Pfam" id="PF01047">
    <property type="entry name" value="MarR"/>
    <property type="match status" value="1"/>
</dbReference>
<proteinExistence type="predicted"/>
<dbReference type="GO" id="GO:0003700">
    <property type="term" value="F:DNA-binding transcription factor activity"/>
    <property type="evidence" value="ECO:0007669"/>
    <property type="project" value="InterPro"/>
</dbReference>
<evidence type="ECO:0000259" key="1">
    <source>
        <dbReference type="PROSITE" id="PS50995"/>
    </source>
</evidence>
<evidence type="ECO:0000313" key="3">
    <source>
        <dbReference type="Proteomes" id="UP000217446"/>
    </source>
</evidence>
<dbReference type="Proteomes" id="UP000217446">
    <property type="component" value="Unassembled WGS sequence"/>
</dbReference>
<protein>
    <submittedName>
        <fullName evidence="2">MarR family transcriptional regulator</fullName>
    </submittedName>
</protein>